<sequence length="138" mass="15934">MKIANINISTPYKVTVIPTQMRFSLKRDLFEYEGEKLCEIQYEILAEKYTQMVPKLDENGQPVLKSNKPVLEEQQFDFTSPVLYHTDSKVIPFELYLLIESYRASKSEESLTLINQALQGFTFEGSLVNFKLAVTNVQ</sequence>
<name>A0ABT6Y7S3_9BACT</name>
<proteinExistence type="predicted"/>
<comment type="caution">
    <text evidence="1">The sequence shown here is derived from an EMBL/GenBank/DDBJ whole genome shotgun (WGS) entry which is preliminary data.</text>
</comment>
<keyword evidence="2" id="KW-1185">Reference proteome</keyword>
<organism evidence="1 2">
    <name type="scientific">Flectobacillus roseus</name>
    <dbReference type="NCBI Taxonomy" id="502259"/>
    <lineage>
        <taxon>Bacteria</taxon>
        <taxon>Pseudomonadati</taxon>
        <taxon>Bacteroidota</taxon>
        <taxon>Cytophagia</taxon>
        <taxon>Cytophagales</taxon>
        <taxon>Flectobacillaceae</taxon>
        <taxon>Flectobacillus</taxon>
    </lineage>
</organism>
<protein>
    <submittedName>
        <fullName evidence="1">Uncharacterized protein</fullName>
    </submittedName>
</protein>
<dbReference type="RefSeq" id="WP_283344523.1">
    <property type="nucleotide sequence ID" value="NZ_JASHIF010000008.1"/>
</dbReference>
<evidence type="ECO:0000313" key="1">
    <source>
        <dbReference type="EMBL" id="MDI9859619.1"/>
    </source>
</evidence>
<accession>A0ABT6Y7S3</accession>
<dbReference type="Proteomes" id="UP001236507">
    <property type="component" value="Unassembled WGS sequence"/>
</dbReference>
<reference evidence="1 2" key="1">
    <citation type="submission" date="2023-05" db="EMBL/GenBank/DDBJ databases">
        <title>Novel species of genus Flectobacillus isolated from stream in China.</title>
        <authorList>
            <person name="Lu H."/>
        </authorList>
    </citation>
    <scope>NUCLEOTIDE SEQUENCE [LARGE SCALE GENOMIC DNA]</scope>
    <source>
        <strain evidence="1 2">KCTC 42575</strain>
    </source>
</reference>
<evidence type="ECO:0000313" key="2">
    <source>
        <dbReference type="Proteomes" id="UP001236507"/>
    </source>
</evidence>
<gene>
    <name evidence="1" type="ORF">QM524_10385</name>
</gene>
<dbReference type="EMBL" id="JASHIF010000008">
    <property type="protein sequence ID" value="MDI9859619.1"/>
    <property type="molecule type" value="Genomic_DNA"/>
</dbReference>